<feature type="domain" description="Citrate transporter-like" evidence="8">
    <location>
        <begin position="42"/>
        <end position="349"/>
    </location>
</feature>
<feature type="transmembrane region" description="Helical" evidence="7">
    <location>
        <begin position="76"/>
        <end position="97"/>
    </location>
</feature>
<keyword evidence="5 7" id="KW-1133">Transmembrane helix</keyword>
<evidence type="ECO:0000256" key="3">
    <source>
        <dbReference type="ARBA" id="ARBA00022475"/>
    </source>
</evidence>
<evidence type="ECO:0000256" key="5">
    <source>
        <dbReference type="ARBA" id="ARBA00022989"/>
    </source>
</evidence>
<protein>
    <submittedName>
        <fullName evidence="9">Transporter</fullName>
    </submittedName>
</protein>
<keyword evidence="10" id="KW-1185">Reference proteome</keyword>
<evidence type="ECO:0000256" key="4">
    <source>
        <dbReference type="ARBA" id="ARBA00022692"/>
    </source>
</evidence>
<feature type="transmembrane region" description="Helical" evidence="7">
    <location>
        <begin position="357"/>
        <end position="382"/>
    </location>
</feature>
<feature type="transmembrane region" description="Helical" evidence="7">
    <location>
        <begin position="153"/>
        <end position="172"/>
    </location>
</feature>
<feature type="transmembrane region" description="Helical" evidence="7">
    <location>
        <begin position="109"/>
        <end position="133"/>
    </location>
</feature>
<comment type="caution">
    <text evidence="9">The sequence shown here is derived from an EMBL/GenBank/DDBJ whole genome shotgun (WGS) entry which is preliminary data.</text>
</comment>
<evidence type="ECO:0000313" key="10">
    <source>
        <dbReference type="Proteomes" id="UP000321523"/>
    </source>
</evidence>
<evidence type="ECO:0000256" key="6">
    <source>
        <dbReference type="ARBA" id="ARBA00023136"/>
    </source>
</evidence>
<dbReference type="Pfam" id="PF03600">
    <property type="entry name" value="CitMHS"/>
    <property type="match status" value="1"/>
</dbReference>
<evidence type="ECO:0000259" key="8">
    <source>
        <dbReference type="Pfam" id="PF03600"/>
    </source>
</evidence>
<evidence type="ECO:0000256" key="1">
    <source>
        <dbReference type="ARBA" id="ARBA00004651"/>
    </source>
</evidence>
<evidence type="ECO:0000256" key="7">
    <source>
        <dbReference type="SAM" id="Phobius"/>
    </source>
</evidence>
<reference evidence="9 10" key="1">
    <citation type="submission" date="2019-07" db="EMBL/GenBank/DDBJ databases">
        <title>Whole genome shotgun sequence of Skermanella aerolata NBRC 106429.</title>
        <authorList>
            <person name="Hosoyama A."/>
            <person name="Uohara A."/>
            <person name="Ohji S."/>
            <person name="Ichikawa N."/>
        </authorList>
    </citation>
    <scope>NUCLEOTIDE SEQUENCE [LARGE SCALE GENOMIC DNA]</scope>
    <source>
        <strain evidence="9 10">NBRC 106429</strain>
    </source>
</reference>
<dbReference type="InterPro" id="IPR004680">
    <property type="entry name" value="Cit_transptr-like_dom"/>
</dbReference>
<organism evidence="9 10">
    <name type="scientific">Skermanella aerolata</name>
    <dbReference type="NCBI Taxonomy" id="393310"/>
    <lineage>
        <taxon>Bacteria</taxon>
        <taxon>Pseudomonadati</taxon>
        <taxon>Pseudomonadota</taxon>
        <taxon>Alphaproteobacteria</taxon>
        <taxon>Rhodospirillales</taxon>
        <taxon>Azospirillaceae</taxon>
        <taxon>Skermanella</taxon>
    </lineage>
</organism>
<gene>
    <name evidence="9" type="ORF">SAE02_30690</name>
</gene>
<comment type="subcellular location">
    <subcellularLocation>
        <location evidence="1">Cell membrane</location>
        <topology evidence="1">Multi-pass membrane protein</topology>
    </subcellularLocation>
</comment>
<name>A0A512DR11_9PROT</name>
<dbReference type="Proteomes" id="UP000321523">
    <property type="component" value="Unassembled WGS sequence"/>
</dbReference>
<keyword evidence="2" id="KW-0813">Transport</keyword>
<feature type="transmembrane region" description="Helical" evidence="7">
    <location>
        <begin position="239"/>
        <end position="269"/>
    </location>
</feature>
<feature type="transmembrane region" description="Helical" evidence="7">
    <location>
        <begin position="17"/>
        <end position="35"/>
    </location>
</feature>
<feature type="transmembrane region" description="Helical" evidence="7">
    <location>
        <begin position="402"/>
        <end position="425"/>
    </location>
</feature>
<feature type="transmembrane region" description="Helical" evidence="7">
    <location>
        <begin position="184"/>
        <end position="212"/>
    </location>
</feature>
<feature type="transmembrane region" description="Helical" evidence="7">
    <location>
        <begin position="47"/>
        <end position="70"/>
    </location>
</feature>
<dbReference type="GO" id="GO:0055085">
    <property type="term" value="P:transmembrane transport"/>
    <property type="evidence" value="ECO:0007669"/>
    <property type="project" value="InterPro"/>
</dbReference>
<evidence type="ECO:0000313" key="9">
    <source>
        <dbReference type="EMBL" id="GEO38921.1"/>
    </source>
</evidence>
<sequence length="426" mass="44576">MQHLDIRSQVRLDPPDVTFFVLAVFTATYAGMALGRFPGLRIDRTGIALVALIVLLAGGAVHTSEIAGAIDFPTLFILFGLMILSAQFAAAGFYDWCALRVATARRSPLVLLAVTVAVSGGLSAVLANDVVVFAMTPMLCVGLKGRGLDPRPYLIALAGAANAGSAATLIGNPQNIVIGQVGGLDFWQFAGACGVPALFGLVCVFVTVALIWRGRLTVGGLSLDDVPLPQLDRWQLGKALLATFALLAMFGTAMPHEIGVLLIAGAMLISRQLGSRDMIGMVDWHLLVLFACLFSINFALKQTGLPADAVAYLAAAGLLPDSLAVMAPLSVLASNTIGNVPAVVLLLAVWHQPPEGALYGLALLSTLAGNLMILGSLANIIVVERAQSMGVRLGFVEHARCGIPMTLASLAFACLWLWGTGLMPLK</sequence>
<keyword evidence="4 7" id="KW-0812">Transmembrane</keyword>
<dbReference type="GO" id="GO:0005886">
    <property type="term" value="C:plasma membrane"/>
    <property type="evidence" value="ECO:0007669"/>
    <property type="project" value="UniProtKB-SubCell"/>
</dbReference>
<feature type="transmembrane region" description="Helical" evidence="7">
    <location>
        <begin position="281"/>
        <end position="300"/>
    </location>
</feature>
<keyword evidence="6 7" id="KW-0472">Membrane</keyword>
<evidence type="ECO:0000256" key="2">
    <source>
        <dbReference type="ARBA" id="ARBA00022448"/>
    </source>
</evidence>
<dbReference type="PANTHER" id="PTHR43302:SF5">
    <property type="entry name" value="TRANSPORTER ARSB-RELATED"/>
    <property type="match status" value="1"/>
</dbReference>
<dbReference type="EMBL" id="BJYZ01000013">
    <property type="protein sequence ID" value="GEO38921.1"/>
    <property type="molecule type" value="Genomic_DNA"/>
</dbReference>
<keyword evidence="3" id="KW-1003">Cell membrane</keyword>
<accession>A0A512DR11</accession>
<dbReference type="PANTHER" id="PTHR43302">
    <property type="entry name" value="TRANSPORTER ARSB-RELATED"/>
    <property type="match status" value="1"/>
</dbReference>
<feature type="transmembrane region" description="Helical" evidence="7">
    <location>
        <begin position="329"/>
        <end position="350"/>
    </location>
</feature>
<proteinExistence type="predicted"/>
<dbReference type="AlphaFoldDB" id="A0A512DR11"/>